<gene>
    <name evidence="3" type="ORF">ACFSYJ_25745</name>
</gene>
<dbReference type="InterPro" id="IPR029787">
    <property type="entry name" value="Nucleotide_cyclase"/>
</dbReference>
<dbReference type="InterPro" id="IPR045450">
    <property type="entry name" value="VMAP_C"/>
</dbReference>
<keyword evidence="4" id="KW-1185">Reference proteome</keyword>
<dbReference type="InterPro" id="IPR045555">
    <property type="entry name" value="VMAP-M0"/>
</dbReference>
<dbReference type="Gene3D" id="3.30.70.1230">
    <property type="entry name" value="Nucleotide cyclase"/>
    <property type="match status" value="1"/>
</dbReference>
<evidence type="ECO:0008006" key="5">
    <source>
        <dbReference type="Google" id="ProtNLM"/>
    </source>
</evidence>
<name>A0ABW5GMH6_9PSEU</name>
<evidence type="ECO:0000313" key="4">
    <source>
        <dbReference type="Proteomes" id="UP001597419"/>
    </source>
</evidence>
<comment type="caution">
    <text evidence="3">The sequence shown here is derived from an EMBL/GenBank/DDBJ whole genome shotgun (WGS) entry which is preliminary data.</text>
</comment>
<dbReference type="Proteomes" id="UP001597419">
    <property type="component" value="Unassembled WGS sequence"/>
</dbReference>
<dbReference type="Pfam" id="PF19916">
    <property type="entry name" value="VMAP-M0"/>
    <property type="match status" value="1"/>
</dbReference>
<proteinExistence type="predicted"/>
<feature type="domain" description="vWA-MoxR associated protein C-terminal" evidence="2">
    <location>
        <begin position="351"/>
        <end position="582"/>
    </location>
</feature>
<evidence type="ECO:0000313" key="3">
    <source>
        <dbReference type="EMBL" id="MFD2462036.1"/>
    </source>
</evidence>
<protein>
    <recommendedName>
        <fullName evidence="5">Guanylate cyclase domain-containing protein</fullName>
    </recommendedName>
</protein>
<dbReference type="Pfam" id="PF20028">
    <property type="entry name" value="VMAP-C"/>
    <property type="match status" value="1"/>
</dbReference>
<evidence type="ECO:0000259" key="1">
    <source>
        <dbReference type="Pfam" id="PF19916"/>
    </source>
</evidence>
<dbReference type="EMBL" id="JBHUKU010000014">
    <property type="protein sequence ID" value="MFD2462036.1"/>
    <property type="molecule type" value="Genomic_DNA"/>
</dbReference>
<accession>A0ABW5GMH6</accession>
<dbReference type="RefSeq" id="WP_345391384.1">
    <property type="nucleotide sequence ID" value="NZ_BAABHG010000004.1"/>
</dbReference>
<evidence type="ECO:0000259" key="2">
    <source>
        <dbReference type="Pfam" id="PF20028"/>
    </source>
</evidence>
<reference evidence="4" key="1">
    <citation type="journal article" date="2019" name="Int. J. Syst. Evol. Microbiol.">
        <title>The Global Catalogue of Microorganisms (GCM) 10K type strain sequencing project: providing services to taxonomists for standard genome sequencing and annotation.</title>
        <authorList>
            <consortium name="The Broad Institute Genomics Platform"/>
            <consortium name="The Broad Institute Genome Sequencing Center for Infectious Disease"/>
            <person name="Wu L."/>
            <person name="Ma J."/>
        </authorList>
    </citation>
    <scope>NUCLEOTIDE SEQUENCE [LARGE SCALE GENOMIC DNA]</scope>
    <source>
        <strain evidence="4">CGMCC 4.7643</strain>
    </source>
</reference>
<dbReference type="SUPFAM" id="SSF55073">
    <property type="entry name" value="Nucleotide cyclase"/>
    <property type="match status" value="1"/>
</dbReference>
<organism evidence="3 4">
    <name type="scientific">Amycolatopsis samaneae</name>
    <dbReference type="NCBI Taxonomy" id="664691"/>
    <lineage>
        <taxon>Bacteria</taxon>
        <taxon>Bacillati</taxon>
        <taxon>Actinomycetota</taxon>
        <taxon>Actinomycetes</taxon>
        <taxon>Pseudonocardiales</taxon>
        <taxon>Pseudonocardiaceae</taxon>
        <taxon>Amycolatopsis</taxon>
    </lineage>
</organism>
<sequence length="601" mass="66834">MTERQYRTIVVVDVVGFTAPDRRPPDRLAVHQGMYEVLKKAFADCGIDFGSCDDEDRGDGALILLPSGTGQSVVADRLPERVVVELRRYNSTRIPQAQILLRMGLNSGTVQYDGKGWVGEAIDTSFRILDEQEIKKRFAESGRMVAVIASQGFFGDVIAPDPGLLPESYVPIPVSVKTFTGTAYLRLHGELAAPTPQPPALPPGSAADQASDLAKGDVLELVSAMDAEKLRPYLTRLKVPQLAVTVSRALGRAIPLPPLDDVIDAWDAFELLSDFNAGPDGIPPAVTFLYLLAEQFDGKVGDALAGWVGDQAQRLRIGPALSAQRQIRPPVPDKAHLHLTILLEPVCADPDRCTLVFWRQDDPAVWPPALGDVREVGIDELELRVDDVIMETEAVWSGQSVSAAVEFLLPRNLITLPVQRWAKEHVTGQPQPLRYGYRLGVRPLERMRAKYWHRAWNRRWVSMLEDPSADRLHYSGCEEQDINAELSNDRWIGLVLTKPPSPQPEPGTRPDEYTAALSYGLPVLLWHPHASPEELRELLDWVLATERGFMELPDRRKMANSNTALPFKNSLAHDLVVMWDDPKRTIVLDQPLIPTLIPPRQ</sequence>
<feature type="domain" description="vWA-MoxR associated protein middle region 0" evidence="1">
    <location>
        <begin position="226"/>
        <end position="326"/>
    </location>
</feature>